<evidence type="ECO:0000313" key="2">
    <source>
        <dbReference type="EMBL" id="DAD32680.1"/>
    </source>
</evidence>
<dbReference type="PANTHER" id="PTHR32018">
    <property type="entry name" value="RHAMNOGALACTURONATE LYASE FAMILY PROTEIN"/>
    <property type="match status" value="1"/>
</dbReference>
<dbReference type="Proteomes" id="UP000607653">
    <property type="component" value="Unassembled WGS sequence"/>
</dbReference>
<accession>A0A822YJC8</accession>
<protein>
    <recommendedName>
        <fullName evidence="1">Rhamnogalacturonan lyase domain-containing protein</fullName>
    </recommendedName>
</protein>
<dbReference type="AlphaFoldDB" id="A0A822YJC8"/>
<dbReference type="EMBL" id="DUZY01000003">
    <property type="protein sequence ID" value="DAD32680.1"/>
    <property type="molecule type" value="Genomic_DNA"/>
</dbReference>
<gene>
    <name evidence="2" type="ORF">HUJ06_011531</name>
</gene>
<feature type="domain" description="Rhamnogalacturonan lyase" evidence="1">
    <location>
        <begin position="22"/>
        <end position="117"/>
    </location>
</feature>
<keyword evidence="3" id="KW-1185">Reference proteome</keyword>
<comment type="caution">
    <text evidence="2">The sequence shown here is derived from an EMBL/GenBank/DDBJ whole genome shotgun (WGS) entry which is preliminary data.</text>
</comment>
<proteinExistence type="predicted"/>
<dbReference type="SUPFAM" id="SSF49785">
    <property type="entry name" value="Galactose-binding domain-like"/>
    <property type="match status" value="1"/>
</dbReference>
<dbReference type="InterPro" id="IPR008979">
    <property type="entry name" value="Galactose-bd-like_sf"/>
</dbReference>
<name>A0A822YJC8_NELNU</name>
<evidence type="ECO:0000313" key="3">
    <source>
        <dbReference type="Proteomes" id="UP000607653"/>
    </source>
</evidence>
<sequence>MNLGGYADLGTLVNEPPRDALTLWEIGVPDHSAAEFFIPDLDSRYFNPLYINQGRFRQYGLWEKYGLLYPYQDLAYTVGVSDYRKDWYAHITRTISNPTGHKILSGLLLLKWILASVSFSKNLKIQIRHVQG</sequence>
<reference evidence="2 3" key="1">
    <citation type="journal article" date="2020" name="Mol. Biol. Evol.">
        <title>Distinct Expression and Methylation Patterns for Genes with Different Fates following a Single Whole-Genome Duplication in Flowering Plants.</title>
        <authorList>
            <person name="Shi T."/>
            <person name="Rahmani R.S."/>
            <person name="Gugger P.F."/>
            <person name="Wang M."/>
            <person name="Li H."/>
            <person name="Zhang Y."/>
            <person name="Li Z."/>
            <person name="Wang Q."/>
            <person name="Van de Peer Y."/>
            <person name="Marchal K."/>
            <person name="Chen J."/>
        </authorList>
    </citation>
    <scope>NUCLEOTIDE SEQUENCE [LARGE SCALE GENOMIC DNA]</scope>
    <source>
        <tissue evidence="2">Leaf</tissue>
    </source>
</reference>
<dbReference type="InterPro" id="IPR029411">
    <property type="entry name" value="RG-lyase_III"/>
</dbReference>
<dbReference type="PANTHER" id="PTHR32018:SF1">
    <property type="entry name" value="RHAMNOGALACTURONAN ENDOLYASE"/>
    <property type="match status" value="1"/>
</dbReference>
<evidence type="ECO:0000259" key="1">
    <source>
        <dbReference type="Pfam" id="PF14683"/>
    </source>
</evidence>
<dbReference type="InterPro" id="IPR051850">
    <property type="entry name" value="Polysacch_Lyase_4"/>
</dbReference>
<dbReference type="Pfam" id="PF14683">
    <property type="entry name" value="CBM-like"/>
    <property type="match status" value="1"/>
</dbReference>
<organism evidence="2 3">
    <name type="scientific">Nelumbo nucifera</name>
    <name type="common">Sacred lotus</name>
    <dbReference type="NCBI Taxonomy" id="4432"/>
    <lineage>
        <taxon>Eukaryota</taxon>
        <taxon>Viridiplantae</taxon>
        <taxon>Streptophyta</taxon>
        <taxon>Embryophyta</taxon>
        <taxon>Tracheophyta</taxon>
        <taxon>Spermatophyta</taxon>
        <taxon>Magnoliopsida</taxon>
        <taxon>Proteales</taxon>
        <taxon>Nelumbonaceae</taxon>
        <taxon>Nelumbo</taxon>
    </lineage>
</organism>